<evidence type="ECO:0000313" key="9">
    <source>
        <dbReference type="EMBL" id="MCX5619246.1"/>
    </source>
</evidence>
<gene>
    <name evidence="9" type="ORF">NQF89_02240</name>
</gene>
<accession>A0ABT3WJU4</accession>
<keyword evidence="10" id="KW-1185">Reference proteome</keyword>
<evidence type="ECO:0000313" key="10">
    <source>
        <dbReference type="Proteomes" id="UP001165575"/>
    </source>
</evidence>
<feature type="region of interest" description="Disordered" evidence="6">
    <location>
        <begin position="548"/>
        <end position="574"/>
    </location>
</feature>
<reference evidence="9 10" key="1">
    <citation type="submission" date="2022-07" db="EMBL/GenBank/DDBJ databases">
        <title>Bombella genomes.</title>
        <authorList>
            <person name="Harer L."/>
            <person name="Styblova S."/>
            <person name="Ehrmann M."/>
        </authorList>
    </citation>
    <scope>NUCLEOTIDE SEQUENCE [LARGE SCALE GENOMIC DNA]</scope>
    <source>
        <strain evidence="9 10">TMW 2.2556</strain>
    </source>
</reference>
<dbReference type="SUPFAM" id="SSF55073">
    <property type="entry name" value="Nucleotide cyclase"/>
    <property type="match status" value="1"/>
</dbReference>
<dbReference type="InterPro" id="IPR029016">
    <property type="entry name" value="GAF-like_dom_sf"/>
</dbReference>
<sequence>MLTDEIVDPAIDTTGRRWQLFQFIGPILGVILVIVTIAMVTLYTYRTMREGAITLSRNLLRSQQRYITEEVSHYLSPATGISFMASNMLTGDDQKQNVATFMTLGRSVLRDMPHVDSFYLADDQGHFWMTSRRDDDYEETTMQMEDGAPYYRHKVTDKDGRFISTDRFSAEGYDPRLRLWYKKAVERESRTPDRRLFWTAPYLHLSTRQFIVTASLAFQALDGHKIVFAINISLNQLTKFVNSLKVGKSGQAVIVDLDGHVIAGHNMADIGKPGFDAANVRLDPKTQPVFVRALDVFRVMGDGSGLVHTRGLNYVTIAAAMPLAKRSWVLLLNAPENDFANFTQVVKHQTLYFSIIIVGLALVLAAGLIYQGRRVENLQKKLGSFATERKEDNIILLKIINTTGLLDPSKEQPYLCEALADRSVARRVSIWRLLSDGNRLLCEDMFDRERNAHRLGMELTKTGHPGLFECLEDGHLIDVPNAEDDPRLQSVQRVVMRMIDTHHLVLLPILEEHHLVGAIMVEDPNQITESERVMTLVASILAVRFGQAQEEDKHTQEASPLPPSVAQQASAPQSRPPMRIIEGFLLRSGEEEHHPNDLPESGLYPSVPIMVLEFSEAYSANHDAARVMLDLVSELTDKIQAIAREHKLFSVQVAGNRFIFLGSCSQTADSEGAANIADAAIGIREACLMTISQTNTRLMFRIGIDVGAVLVARLGQKRDVFNLWGEGLTMAGALAHNVPDGGQIQVSDRAYQVLQGVFLFRLRGEFFLPGSGIANSYILAGKGDIGATDKT</sequence>
<evidence type="ECO:0000256" key="5">
    <source>
        <dbReference type="ARBA" id="ARBA00023136"/>
    </source>
</evidence>
<keyword evidence="3 7" id="KW-0812">Transmembrane</keyword>
<keyword evidence="4 7" id="KW-1133">Transmembrane helix</keyword>
<protein>
    <submittedName>
        <fullName evidence="9">Cache domain-containing protein</fullName>
    </submittedName>
</protein>
<evidence type="ECO:0000259" key="8">
    <source>
        <dbReference type="PROSITE" id="PS50125"/>
    </source>
</evidence>
<feature type="transmembrane region" description="Helical" evidence="7">
    <location>
        <begin position="351"/>
        <end position="370"/>
    </location>
</feature>
<dbReference type="InterPro" id="IPR001054">
    <property type="entry name" value="A/G_cyclase"/>
</dbReference>
<feature type="domain" description="Guanylate cyclase" evidence="8">
    <location>
        <begin position="611"/>
        <end position="735"/>
    </location>
</feature>
<dbReference type="SUPFAM" id="SSF55781">
    <property type="entry name" value="GAF domain-like"/>
    <property type="match status" value="1"/>
</dbReference>
<dbReference type="SMART" id="SM00044">
    <property type="entry name" value="CYCc"/>
    <property type="match status" value="1"/>
</dbReference>
<evidence type="ECO:0000256" key="2">
    <source>
        <dbReference type="ARBA" id="ARBA00022475"/>
    </source>
</evidence>
<dbReference type="RefSeq" id="WP_266137410.1">
    <property type="nucleotide sequence ID" value="NZ_JANIDX010000002.1"/>
</dbReference>
<dbReference type="SUPFAM" id="SSF103190">
    <property type="entry name" value="Sensory domain-like"/>
    <property type="match status" value="1"/>
</dbReference>
<dbReference type="InterPro" id="IPR029787">
    <property type="entry name" value="Nucleotide_cyclase"/>
</dbReference>
<dbReference type="Pfam" id="PF00211">
    <property type="entry name" value="Guanylate_cyc"/>
    <property type="match status" value="1"/>
</dbReference>
<evidence type="ECO:0000256" key="3">
    <source>
        <dbReference type="ARBA" id="ARBA00022692"/>
    </source>
</evidence>
<feature type="transmembrane region" description="Helical" evidence="7">
    <location>
        <begin position="20"/>
        <end position="45"/>
    </location>
</feature>
<evidence type="ECO:0000256" key="4">
    <source>
        <dbReference type="ARBA" id="ARBA00022989"/>
    </source>
</evidence>
<dbReference type="InterPro" id="IPR003018">
    <property type="entry name" value="GAF"/>
</dbReference>
<evidence type="ECO:0000256" key="7">
    <source>
        <dbReference type="SAM" id="Phobius"/>
    </source>
</evidence>
<evidence type="ECO:0000256" key="6">
    <source>
        <dbReference type="SAM" id="MobiDB-lite"/>
    </source>
</evidence>
<dbReference type="InterPro" id="IPR029151">
    <property type="entry name" value="Sensor-like_sf"/>
</dbReference>
<organism evidence="9 10">
    <name type="scientific">Bombella pollinis</name>
    <dbReference type="NCBI Taxonomy" id="2967337"/>
    <lineage>
        <taxon>Bacteria</taxon>
        <taxon>Pseudomonadati</taxon>
        <taxon>Pseudomonadota</taxon>
        <taxon>Alphaproteobacteria</taxon>
        <taxon>Acetobacterales</taxon>
        <taxon>Acetobacteraceae</taxon>
        <taxon>Bombella</taxon>
    </lineage>
</organism>
<dbReference type="Pfam" id="PF01590">
    <property type="entry name" value="GAF"/>
    <property type="match status" value="1"/>
</dbReference>
<dbReference type="EMBL" id="JANIDX010000002">
    <property type="protein sequence ID" value="MCX5619246.1"/>
    <property type="molecule type" value="Genomic_DNA"/>
</dbReference>
<dbReference type="Pfam" id="PF02743">
    <property type="entry name" value="dCache_1"/>
    <property type="match status" value="1"/>
</dbReference>
<name>A0ABT3WJU4_9PROT</name>
<evidence type="ECO:0000256" key="1">
    <source>
        <dbReference type="ARBA" id="ARBA00004651"/>
    </source>
</evidence>
<dbReference type="Gene3D" id="3.30.450.40">
    <property type="match status" value="1"/>
</dbReference>
<comment type="caution">
    <text evidence="9">The sequence shown here is derived from an EMBL/GenBank/DDBJ whole genome shotgun (WGS) entry which is preliminary data.</text>
</comment>
<dbReference type="PROSITE" id="PS50125">
    <property type="entry name" value="GUANYLATE_CYCLASE_2"/>
    <property type="match status" value="1"/>
</dbReference>
<dbReference type="Gene3D" id="3.30.450.20">
    <property type="entry name" value="PAS domain"/>
    <property type="match status" value="2"/>
</dbReference>
<dbReference type="Gene3D" id="3.30.70.1230">
    <property type="entry name" value="Nucleotide cyclase"/>
    <property type="match status" value="1"/>
</dbReference>
<keyword evidence="2" id="KW-1003">Cell membrane</keyword>
<comment type="subcellular location">
    <subcellularLocation>
        <location evidence="1">Cell membrane</location>
        <topology evidence="1">Multi-pass membrane protein</topology>
    </subcellularLocation>
</comment>
<dbReference type="Proteomes" id="UP001165575">
    <property type="component" value="Unassembled WGS sequence"/>
</dbReference>
<keyword evidence="5 7" id="KW-0472">Membrane</keyword>
<dbReference type="InterPro" id="IPR033479">
    <property type="entry name" value="dCache_1"/>
</dbReference>
<proteinExistence type="predicted"/>